<reference evidence="8" key="1">
    <citation type="journal article" date="2019" name="Int. J. Syst. Evol. Microbiol.">
        <title>The Global Catalogue of Microorganisms (GCM) 10K type strain sequencing project: providing services to taxonomists for standard genome sequencing and annotation.</title>
        <authorList>
            <consortium name="The Broad Institute Genomics Platform"/>
            <consortium name="The Broad Institute Genome Sequencing Center for Infectious Disease"/>
            <person name="Wu L."/>
            <person name="Ma J."/>
        </authorList>
    </citation>
    <scope>NUCLEOTIDE SEQUENCE [LARGE SCALE GENOMIC DNA]</scope>
    <source>
        <strain evidence="8">JCM 17979</strain>
    </source>
</reference>
<evidence type="ECO:0000256" key="4">
    <source>
        <dbReference type="ARBA" id="ARBA00022989"/>
    </source>
</evidence>
<gene>
    <name evidence="7" type="ORF">GCM10023200_01670</name>
</gene>
<feature type="transmembrane region" description="Helical" evidence="6">
    <location>
        <begin position="167"/>
        <end position="186"/>
    </location>
</feature>
<keyword evidence="5 6" id="KW-0472">Membrane</keyword>
<feature type="transmembrane region" description="Helical" evidence="6">
    <location>
        <begin position="245"/>
        <end position="263"/>
    </location>
</feature>
<evidence type="ECO:0000256" key="5">
    <source>
        <dbReference type="ARBA" id="ARBA00023136"/>
    </source>
</evidence>
<keyword evidence="2" id="KW-1003">Cell membrane</keyword>
<dbReference type="EMBL" id="BAABHO010000001">
    <property type="protein sequence ID" value="GAA4772949.1"/>
    <property type="molecule type" value="Genomic_DNA"/>
</dbReference>
<evidence type="ECO:0000256" key="6">
    <source>
        <dbReference type="SAM" id="Phobius"/>
    </source>
</evidence>
<dbReference type="Proteomes" id="UP001500928">
    <property type="component" value="Unassembled WGS sequence"/>
</dbReference>
<sequence>MPSGRVLIGLSDAGVSSLGNLSLSWIGARFLEISQFGVLSTVLFAGLIFAGLSKAGLIDGYTLRHSDSHTRRGNLATRRALGAVLVFGLASAVGLLAVGVVTSLIVEFPPVALLLSLTVLPLVIQDGFRWLCYANADEGLALVSTVVWTGGTWVGVALLVALDHVTLALLVTIWAGSAGLGALVAMSWTRTWPAFRGAWRWWREINSIGSRSSLDFLLTQSVSMGGGLVVAAAAGPAAFGLVRLAQLPFAPIQVLVMGSIALIQPSMVIRVREGRPDTAFSLGLRVCAALAIATLGITVLVLVVPTDVMMAILGESWQEAMWLAALVSAAMLGSVVGACFGPFLRARGLLDFEVRWKAIASPTSLLLVLVGATVWGAAGGAVALAVGALLFSLPLAARARSSVSPTSARYAQ</sequence>
<feature type="transmembrane region" description="Helical" evidence="6">
    <location>
        <begin position="111"/>
        <end position="128"/>
    </location>
</feature>
<comment type="caution">
    <text evidence="7">The sequence shown here is derived from an EMBL/GenBank/DDBJ whole genome shotgun (WGS) entry which is preliminary data.</text>
</comment>
<organism evidence="7 8">
    <name type="scientific">Actinomycetospora chlora</name>
    <dbReference type="NCBI Taxonomy" id="663608"/>
    <lineage>
        <taxon>Bacteria</taxon>
        <taxon>Bacillati</taxon>
        <taxon>Actinomycetota</taxon>
        <taxon>Actinomycetes</taxon>
        <taxon>Pseudonocardiales</taxon>
        <taxon>Pseudonocardiaceae</taxon>
        <taxon>Actinomycetospora</taxon>
    </lineage>
</organism>
<evidence type="ECO:0000256" key="2">
    <source>
        <dbReference type="ARBA" id="ARBA00022475"/>
    </source>
</evidence>
<keyword evidence="4 6" id="KW-1133">Transmembrane helix</keyword>
<protein>
    <recommendedName>
        <fullName evidence="9">O-antigen/teichoic acid export membrane protein</fullName>
    </recommendedName>
</protein>
<evidence type="ECO:0000313" key="8">
    <source>
        <dbReference type="Proteomes" id="UP001500928"/>
    </source>
</evidence>
<proteinExistence type="predicted"/>
<feature type="transmembrane region" description="Helical" evidence="6">
    <location>
        <begin position="140"/>
        <end position="161"/>
    </location>
</feature>
<feature type="transmembrane region" description="Helical" evidence="6">
    <location>
        <begin position="80"/>
        <end position="105"/>
    </location>
</feature>
<accession>A0ABP9A3H6</accession>
<feature type="transmembrane region" description="Helical" evidence="6">
    <location>
        <begin position="216"/>
        <end position="239"/>
    </location>
</feature>
<comment type="subcellular location">
    <subcellularLocation>
        <location evidence="1">Cell membrane</location>
        <topology evidence="1">Multi-pass membrane protein</topology>
    </subcellularLocation>
</comment>
<feature type="transmembrane region" description="Helical" evidence="6">
    <location>
        <begin position="365"/>
        <end position="391"/>
    </location>
</feature>
<dbReference type="PANTHER" id="PTHR30250:SF26">
    <property type="entry name" value="PSMA PROTEIN"/>
    <property type="match status" value="1"/>
</dbReference>
<keyword evidence="8" id="KW-1185">Reference proteome</keyword>
<keyword evidence="3 6" id="KW-0812">Transmembrane</keyword>
<feature type="transmembrane region" description="Helical" evidence="6">
    <location>
        <begin position="33"/>
        <end position="52"/>
    </location>
</feature>
<evidence type="ECO:0008006" key="9">
    <source>
        <dbReference type="Google" id="ProtNLM"/>
    </source>
</evidence>
<dbReference type="InterPro" id="IPR050833">
    <property type="entry name" value="Poly_Biosynth_Transport"/>
</dbReference>
<evidence type="ECO:0000256" key="3">
    <source>
        <dbReference type="ARBA" id="ARBA00022692"/>
    </source>
</evidence>
<evidence type="ECO:0000313" key="7">
    <source>
        <dbReference type="EMBL" id="GAA4772949.1"/>
    </source>
</evidence>
<feature type="transmembrane region" description="Helical" evidence="6">
    <location>
        <begin position="320"/>
        <end position="344"/>
    </location>
</feature>
<evidence type="ECO:0000256" key="1">
    <source>
        <dbReference type="ARBA" id="ARBA00004651"/>
    </source>
</evidence>
<dbReference type="PANTHER" id="PTHR30250">
    <property type="entry name" value="PST FAMILY PREDICTED COLANIC ACID TRANSPORTER"/>
    <property type="match status" value="1"/>
</dbReference>
<name>A0ABP9A3H6_9PSEU</name>
<feature type="transmembrane region" description="Helical" evidence="6">
    <location>
        <begin position="284"/>
        <end position="304"/>
    </location>
</feature>